<organism evidence="3 4">
    <name type="scientific">Marinobacter daqiaonensis</name>
    <dbReference type="NCBI Taxonomy" id="650891"/>
    <lineage>
        <taxon>Bacteria</taxon>
        <taxon>Pseudomonadati</taxon>
        <taxon>Pseudomonadota</taxon>
        <taxon>Gammaproteobacteria</taxon>
        <taxon>Pseudomonadales</taxon>
        <taxon>Marinobacteraceae</taxon>
        <taxon>Marinobacter</taxon>
    </lineage>
</organism>
<dbReference type="InterPro" id="IPR013974">
    <property type="entry name" value="SAF"/>
</dbReference>
<dbReference type="SMART" id="SM00858">
    <property type="entry name" value="SAF"/>
    <property type="match status" value="1"/>
</dbReference>
<protein>
    <submittedName>
        <fullName evidence="3">Pilus assembly protein CpaB</fullName>
    </submittedName>
</protein>
<dbReference type="AlphaFoldDB" id="A0A1I6JG76"/>
<sequence>MKKKGIVLMVGLSALLAMGAAGMANSWVQKRMNGGDAVSEEASVVVAAHSIPFGRQVLATDLRMMRLPPHAVPAGSFTSMDDVIGRVSSQAIYSGEVVLERRVAEHSGGSALAAMLEPGMRAISVRVDDVAGVAGFLLPGDEVDVVSSKRDGGGSRSIASDTILRRITVLAVDQNASQERDGPVIVRAVTLAVTPSQAERLFEATQEGKVALTLRNPLEKTEKQPEIVAMAETPKPMIKPAKKAEPKAVNRNRHVRVNVIRGTETSSTVVHE</sequence>
<evidence type="ECO:0000313" key="3">
    <source>
        <dbReference type="EMBL" id="SFR77972.1"/>
    </source>
</evidence>
<feature type="signal peptide" evidence="1">
    <location>
        <begin position="1"/>
        <end position="19"/>
    </location>
</feature>
<name>A0A1I6JG76_9GAMM</name>
<dbReference type="EMBL" id="FOYW01000002">
    <property type="protein sequence ID" value="SFR77972.1"/>
    <property type="molecule type" value="Genomic_DNA"/>
</dbReference>
<dbReference type="STRING" id="650891.SAMN05216203_2991"/>
<dbReference type="InterPro" id="IPR017592">
    <property type="entry name" value="Pilus_assmbl_Flp-typ_CpaB"/>
</dbReference>
<keyword evidence="1" id="KW-0732">Signal</keyword>
<feature type="chain" id="PRO_5011665248" evidence="1">
    <location>
        <begin position="20"/>
        <end position="272"/>
    </location>
</feature>
<evidence type="ECO:0000256" key="1">
    <source>
        <dbReference type="SAM" id="SignalP"/>
    </source>
</evidence>
<keyword evidence="4" id="KW-1185">Reference proteome</keyword>
<dbReference type="CDD" id="cd11614">
    <property type="entry name" value="SAF_CpaB_FlgA_like"/>
    <property type="match status" value="1"/>
</dbReference>
<evidence type="ECO:0000259" key="2">
    <source>
        <dbReference type="SMART" id="SM00858"/>
    </source>
</evidence>
<dbReference type="Pfam" id="PF16976">
    <property type="entry name" value="RcpC"/>
    <property type="match status" value="1"/>
</dbReference>
<reference evidence="3 4" key="1">
    <citation type="submission" date="2016-10" db="EMBL/GenBank/DDBJ databases">
        <authorList>
            <person name="de Groot N.N."/>
        </authorList>
    </citation>
    <scope>NUCLEOTIDE SEQUENCE [LARGE SCALE GENOMIC DNA]</scope>
    <source>
        <strain evidence="3 4">CGMCC 1.9167</strain>
    </source>
</reference>
<dbReference type="RefSeq" id="WP_092014795.1">
    <property type="nucleotide sequence ID" value="NZ_FOYW01000002.1"/>
</dbReference>
<accession>A0A1I6JG76</accession>
<dbReference type="InterPro" id="IPR031571">
    <property type="entry name" value="RcpC_dom"/>
</dbReference>
<gene>
    <name evidence="3" type="ORF">SAMN05216203_2991</name>
</gene>
<dbReference type="NCBIfam" id="TIGR03177">
    <property type="entry name" value="pilus_cpaB"/>
    <property type="match status" value="1"/>
</dbReference>
<feature type="domain" description="SAF" evidence="2">
    <location>
        <begin position="42"/>
        <end position="104"/>
    </location>
</feature>
<dbReference type="OrthoDB" id="9788329at2"/>
<dbReference type="Pfam" id="PF08666">
    <property type="entry name" value="SAF"/>
    <property type="match status" value="1"/>
</dbReference>
<dbReference type="Proteomes" id="UP000198644">
    <property type="component" value="Unassembled WGS sequence"/>
</dbReference>
<proteinExistence type="predicted"/>
<evidence type="ECO:0000313" key="4">
    <source>
        <dbReference type="Proteomes" id="UP000198644"/>
    </source>
</evidence>
<dbReference type="Gene3D" id="3.90.1210.10">
    <property type="entry name" value="Antifreeze-like/N-acetylneuraminic acid synthase C-terminal domain"/>
    <property type="match status" value="1"/>
</dbReference>